<reference evidence="1" key="1">
    <citation type="journal article" date="2021" name="New Phytol.">
        <title>Evolutionary innovations through gain and loss of genes in the ectomycorrhizal Boletales.</title>
        <authorList>
            <person name="Wu G."/>
            <person name="Miyauchi S."/>
            <person name="Morin E."/>
            <person name="Kuo A."/>
            <person name="Drula E."/>
            <person name="Varga T."/>
            <person name="Kohler A."/>
            <person name="Feng B."/>
            <person name="Cao Y."/>
            <person name="Lipzen A."/>
            <person name="Daum C."/>
            <person name="Hundley H."/>
            <person name="Pangilinan J."/>
            <person name="Johnson J."/>
            <person name="Barry K."/>
            <person name="LaButti K."/>
            <person name="Ng V."/>
            <person name="Ahrendt S."/>
            <person name="Min B."/>
            <person name="Choi I.G."/>
            <person name="Park H."/>
            <person name="Plett J.M."/>
            <person name="Magnuson J."/>
            <person name="Spatafora J.W."/>
            <person name="Nagy L.G."/>
            <person name="Henrissat B."/>
            <person name="Grigoriev I.V."/>
            <person name="Yang Z.L."/>
            <person name="Xu J."/>
            <person name="Martin F.M."/>
        </authorList>
    </citation>
    <scope>NUCLEOTIDE SEQUENCE</scope>
    <source>
        <strain evidence="1">KUC20120723A-06</strain>
    </source>
</reference>
<proteinExistence type="predicted"/>
<dbReference type="EMBL" id="MU266432">
    <property type="protein sequence ID" value="KAH7924145.1"/>
    <property type="molecule type" value="Genomic_DNA"/>
</dbReference>
<sequence>MASSTLLSHAVSHSCLYFPCFSSQATTVTHSACTSLRYLGRRISQADAKLVTSLPHSVQAIALALLVIRMQLQLWEADQVRIPSVSLVTVEFARAEEDSHLQVDCSG</sequence>
<accession>A0ACB8BEG2</accession>
<name>A0ACB8BEG2_9AGAM</name>
<organism evidence="1 2">
    <name type="scientific">Leucogyrophana mollusca</name>
    <dbReference type="NCBI Taxonomy" id="85980"/>
    <lineage>
        <taxon>Eukaryota</taxon>
        <taxon>Fungi</taxon>
        <taxon>Dikarya</taxon>
        <taxon>Basidiomycota</taxon>
        <taxon>Agaricomycotina</taxon>
        <taxon>Agaricomycetes</taxon>
        <taxon>Agaricomycetidae</taxon>
        <taxon>Boletales</taxon>
        <taxon>Boletales incertae sedis</taxon>
        <taxon>Leucogyrophana</taxon>
    </lineage>
</organism>
<evidence type="ECO:0000313" key="2">
    <source>
        <dbReference type="Proteomes" id="UP000790709"/>
    </source>
</evidence>
<gene>
    <name evidence="1" type="ORF">BV22DRAFT_530801</name>
</gene>
<dbReference type="Proteomes" id="UP000790709">
    <property type="component" value="Unassembled WGS sequence"/>
</dbReference>
<keyword evidence="2" id="KW-1185">Reference proteome</keyword>
<protein>
    <submittedName>
        <fullName evidence="1">Uncharacterized protein</fullName>
    </submittedName>
</protein>
<comment type="caution">
    <text evidence="1">The sequence shown here is derived from an EMBL/GenBank/DDBJ whole genome shotgun (WGS) entry which is preliminary data.</text>
</comment>
<evidence type="ECO:0000313" key="1">
    <source>
        <dbReference type="EMBL" id="KAH7924145.1"/>
    </source>
</evidence>